<dbReference type="Gene3D" id="3.40.850.10">
    <property type="entry name" value="Kinesin motor domain"/>
    <property type="match status" value="2"/>
</dbReference>
<gene>
    <name evidence="22" type="primary">LOC113398720</name>
</gene>
<dbReference type="Gene3D" id="1.10.10.820">
    <property type="match status" value="1"/>
</dbReference>
<evidence type="ECO:0000256" key="16">
    <source>
        <dbReference type="SAM" id="MobiDB-lite"/>
    </source>
</evidence>
<dbReference type="OMA" id="INDYRSM"/>
<dbReference type="InterPro" id="IPR046349">
    <property type="entry name" value="C1-like_sf"/>
</dbReference>
<dbReference type="InterPro" id="IPR002219">
    <property type="entry name" value="PKC_DAG/PE"/>
</dbReference>
<evidence type="ECO:0000256" key="8">
    <source>
        <dbReference type="ARBA" id="ARBA00022771"/>
    </source>
</evidence>
<evidence type="ECO:0000256" key="1">
    <source>
        <dbReference type="ARBA" id="ARBA00004496"/>
    </source>
</evidence>
<dbReference type="InterPro" id="IPR000198">
    <property type="entry name" value="RhoGAP_dom"/>
</dbReference>
<feature type="region of interest" description="Disordered" evidence="16">
    <location>
        <begin position="1107"/>
        <end position="1144"/>
    </location>
</feature>
<evidence type="ECO:0000313" key="22">
    <source>
        <dbReference type="RefSeq" id="XP_026493392.1"/>
    </source>
</evidence>
<dbReference type="Gene3D" id="1.20.120.720">
    <property type="entry name" value="Myosin VI head, motor domain, U50 subdomain"/>
    <property type="match status" value="1"/>
</dbReference>
<keyword evidence="13 15" id="KW-0505">Motor protein</keyword>
<evidence type="ECO:0000313" key="21">
    <source>
        <dbReference type="Proteomes" id="UP001652626"/>
    </source>
</evidence>
<dbReference type="InterPro" id="IPR001609">
    <property type="entry name" value="Myosin_head_motor_dom-like"/>
</dbReference>
<dbReference type="InterPro" id="IPR000048">
    <property type="entry name" value="IQ_motif_EF-hand-BS"/>
</dbReference>
<dbReference type="GO" id="GO:0009888">
    <property type="term" value="P:tissue development"/>
    <property type="evidence" value="ECO:0007669"/>
    <property type="project" value="UniProtKB-ARBA"/>
</dbReference>
<dbReference type="RefSeq" id="XP_026493392.1">
    <property type="nucleotide sequence ID" value="XM_026637607.2"/>
</dbReference>
<dbReference type="GO" id="GO:0005884">
    <property type="term" value="C:actin filament"/>
    <property type="evidence" value="ECO:0007669"/>
    <property type="project" value="TreeGrafter"/>
</dbReference>
<dbReference type="SMART" id="SM00015">
    <property type="entry name" value="IQ"/>
    <property type="match status" value="3"/>
</dbReference>
<dbReference type="OrthoDB" id="312459at2759"/>
<name>A0A8B8IAT0_VANTA</name>
<evidence type="ECO:0000259" key="19">
    <source>
        <dbReference type="PROSITE" id="PS50238"/>
    </source>
</evidence>
<protein>
    <submittedName>
        <fullName evidence="22">Unconventional myosin-IXAa-like isoform X2</fullName>
    </submittedName>
</protein>
<keyword evidence="9" id="KW-0862">Zinc</keyword>
<dbReference type="SUPFAM" id="SSF48350">
    <property type="entry name" value="GTPase activation domain, GAP"/>
    <property type="match status" value="1"/>
</dbReference>
<feature type="binding site" evidence="15">
    <location>
        <begin position="229"/>
        <end position="236"/>
    </location>
    <ligand>
        <name>ATP</name>
        <dbReference type="ChEBI" id="CHEBI:30616"/>
    </ligand>
</feature>
<dbReference type="CDD" id="cd01385">
    <property type="entry name" value="MYSc_Myo9"/>
    <property type="match status" value="1"/>
</dbReference>
<feature type="region of interest" description="Disordered" evidence="16">
    <location>
        <begin position="1202"/>
        <end position="1311"/>
    </location>
</feature>
<evidence type="ECO:0000259" key="20">
    <source>
        <dbReference type="PROSITE" id="PS51456"/>
    </source>
</evidence>
<evidence type="ECO:0000256" key="9">
    <source>
        <dbReference type="ARBA" id="ARBA00022833"/>
    </source>
</evidence>
<keyword evidence="7 15" id="KW-0547">Nucleotide-binding</keyword>
<dbReference type="GO" id="GO:0005524">
    <property type="term" value="F:ATP binding"/>
    <property type="evidence" value="ECO:0007669"/>
    <property type="project" value="UniProtKB-UniRule"/>
</dbReference>
<evidence type="ECO:0000256" key="6">
    <source>
        <dbReference type="ARBA" id="ARBA00022737"/>
    </source>
</evidence>
<keyword evidence="12 15" id="KW-0518">Myosin</keyword>
<dbReference type="InterPro" id="IPR046987">
    <property type="entry name" value="Myo9"/>
</dbReference>
<comment type="similarity">
    <text evidence="2 15">Belongs to the TRAFAC class myosin-kinesin ATPase superfamily. Myosin family.</text>
</comment>
<dbReference type="Gene3D" id="6.20.240.20">
    <property type="match status" value="1"/>
</dbReference>
<feature type="region of interest" description="Disordered" evidence="16">
    <location>
        <begin position="1335"/>
        <end position="1358"/>
    </location>
</feature>
<feature type="compositionally biased region" description="Basic and acidic residues" evidence="16">
    <location>
        <begin position="1252"/>
        <end position="1268"/>
    </location>
</feature>
<dbReference type="Pfam" id="PF00620">
    <property type="entry name" value="RhoGAP"/>
    <property type="match status" value="1"/>
</dbReference>
<keyword evidence="6" id="KW-0677">Repeat</keyword>
<dbReference type="GO" id="GO:0048731">
    <property type="term" value="P:system development"/>
    <property type="evidence" value="ECO:0007669"/>
    <property type="project" value="UniProtKB-ARBA"/>
</dbReference>
<dbReference type="PROSITE" id="PS50200">
    <property type="entry name" value="RA"/>
    <property type="match status" value="1"/>
</dbReference>
<dbReference type="Gene3D" id="3.30.60.20">
    <property type="match status" value="2"/>
</dbReference>
<dbReference type="SMART" id="SM00242">
    <property type="entry name" value="MYSc"/>
    <property type="match status" value="1"/>
</dbReference>
<evidence type="ECO:0000256" key="15">
    <source>
        <dbReference type="PROSITE-ProRule" id="PRU00782"/>
    </source>
</evidence>
<dbReference type="PANTHER" id="PTHR46184:SF5">
    <property type="entry name" value="UNCONVENTIONAL MYOSIN-IXA-LIKE"/>
    <property type="match status" value="1"/>
</dbReference>
<keyword evidence="5" id="KW-0479">Metal-binding</keyword>
<dbReference type="GO" id="GO:0005737">
    <property type="term" value="C:cytoplasm"/>
    <property type="evidence" value="ECO:0007669"/>
    <property type="project" value="UniProtKB-SubCell"/>
</dbReference>
<dbReference type="GO" id="GO:0051015">
    <property type="term" value="F:actin filament binding"/>
    <property type="evidence" value="ECO:0007669"/>
    <property type="project" value="TreeGrafter"/>
</dbReference>
<dbReference type="InterPro" id="IPR027417">
    <property type="entry name" value="P-loop_NTPase"/>
</dbReference>
<proteinExistence type="inferred from homology"/>
<evidence type="ECO:0000256" key="3">
    <source>
        <dbReference type="ARBA" id="ARBA00022468"/>
    </source>
</evidence>
<dbReference type="InterPro" id="IPR036961">
    <property type="entry name" value="Kinesin_motor_dom_sf"/>
</dbReference>
<dbReference type="GO" id="GO:0048513">
    <property type="term" value="P:animal organ development"/>
    <property type="evidence" value="ECO:0007669"/>
    <property type="project" value="UniProtKB-ARBA"/>
</dbReference>
<dbReference type="InterPro" id="IPR000159">
    <property type="entry name" value="RA_dom"/>
</dbReference>
<dbReference type="SMART" id="SM00324">
    <property type="entry name" value="RhoGAP"/>
    <property type="match status" value="1"/>
</dbReference>
<reference evidence="22" key="1">
    <citation type="submission" date="2025-08" db="UniProtKB">
        <authorList>
            <consortium name="RefSeq"/>
        </authorList>
    </citation>
    <scope>IDENTIFICATION</scope>
    <source>
        <tissue evidence="22">Whole body</tissue>
    </source>
</reference>
<keyword evidence="11" id="KW-0175">Coiled coil</keyword>
<dbReference type="FunFam" id="1.10.10.820:FF:000001">
    <property type="entry name" value="Myosin heavy chain"/>
    <property type="match status" value="1"/>
</dbReference>
<feature type="domain" description="Ras-associating" evidence="18">
    <location>
        <begin position="7"/>
        <end position="106"/>
    </location>
</feature>
<dbReference type="SMART" id="SM00109">
    <property type="entry name" value="C1"/>
    <property type="match status" value="2"/>
</dbReference>
<feature type="compositionally biased region" description="Pro residues" evidence="16">
    <location>
        <begin position="1281"/>
        <end position="1295"/>
    </location>
</feature>
<evidence type="ECO:0000256" key="12">
    <source>
        <dbReference type="ARBA" id="ARBA00023123"/>
    </source>
</evidence>
<dbReference type="Pfam" id="PF00130">
    <property type="entry name" value="C1_1"/>
    <property type="match status" value="1"/>
</dbReference>
<dbReference type="InterPro" id="IPR036023">
    <property type="entry name" value="MYSc_Myo9"/>
</dbReference>
<evidence type="ECO:0000256" key="2">
    <source>
        <dbReference type="ARBA" id="ARBA00008314"/>
    </source>
</evidence>
<evidence type="ECO:0000256" key="11">
    <source>
        <dbReference type="ARBA" id="ARBA00023054"/>
    </source>
</evidence>
<keyword evidence="4" id="KW-0963">Cytoplasm</keyword>
<keyword evidence="14 15" id="KW-0009">Actin-binding</keyword>
<keyword evidence="8" id="KW-0863">Zinc-finger</keyword>
<organism evidence="21 22">
    <name type="scientific">Vanessa tameamea</name>
    <name type="common">Kamehameha butterfly</name>
    <dbReference type="NCBI Taxonomy" id="334116"/>
    <lineage>
        <taxon>Eukaryota</taxon>
        <taxon>Metazoa</taxon>
        <taxon>Ecdysozoa</taxon>
        <taxon>Arthropoda</taxon>
        <taxon>Hexapoda</taxon>
        <taxon>Insecta</taxon>
        <taxon>Pterygota</taxon>
        <taxon>Neoptera</taxon>
        <taxon>Endopterygota</taxon>
        <taxon>Lepidoptera</taxon>
        <taxon>Glossata</taxon>
        <taxon>Ditrysia</taxon>
        <taxon>Papilionoidea</taxon>
        <taxon>Nymphalidae</taxon>
        <taxon>Nymphalinae</taxon>
        <taxon>Vanessa</taxon>
    </lineage>
</organism>
<feature type="region of interest" description="Actin-binding" evidence="15">
    <location>
        <begin position="820"/>
        <end position="842"/>
    </location>
</feature>
<sequence>MAHAENHRYIVQVFVGALSAQYEALSVEASKQTSSEEIVCCIADKLSLNDGSGGPYELAEVVGDMVSGECKERRLGPNESPVAVMMLWPNNNSGQYYRFYLREKIPDEPWMENFSVDPQLIKDYFQRFLYQPKDREYPDLCQLPELNEQTLLDNLRARFAAGYIYTYVGSILIALNPFKFYPIYNPKYVKLYQNKRIGSSLPPHIFAVADAAYHCMLRERTNQCIVISGESGSGKTESTNFLLHHLTALSQKGSHGSGVEQTILSAGPVLEAFGNAKTAHNNNSSRFGKFIQVNYKENGMVHGAVVQKYLLEKSRICSQGRNERNYHVFYYLLAGASEQEKEQLHLLSVDKYNYLSKTGCSVVPGVDEQYEFSRLKQSMDMVGFTLDKQRRLFAVLSAVLLLGNVEFQPQRKSYHHDEAVGVRNPEVVSLISSLLRVKQETLLAALTSKRARASGETLVINYRLPEAIATRDAMAKCLYGALFDWIVMQVNHALLSKKDTLREHQGHSIGVLDIFGFEDFGPSNSFEQLCINYANEHLQYYFNQHVFKYEQEEYRREGIRWTDIGFSDNTGCLQLIEGKPGGLLCLLDDQCNFPWATNETLLQKFNSVHEDNPFYEKPQRREPAFVVRHYAGRVKYQVTAMREKNLDLMRQDIVSVLKNSSLAFVRELVGVDPVAVFRWAIVRAFFRGYFAFLEAGRRHRVNRVEGASRVQRASIHAPNDSIIRAGRARADSKQRVAGKPYRLAETRTRRLERDERFDDADVLQRASLIVMKNKSFRPRERAKKGLKNLQSVKTLAGRTAAPAGKRKQPLTVAAQFQHSLAALMETLNQANPFFIRCIKSNSDKVPNVFDEETVQRQLRYTGMLETVRIRQAGYNVRLTYEEFIQLYRILLPKGLLSSQTDVRHFLATLNLDRDNYQLGATKIFMRESEQTKLEYRLHQQIMASIITIQRWFRAVLERRRFLALRRASVVIQGYCRQWLVQRQEAALRVQAWLRGRRVRRWFVRLRAAAVLFQAAARGWLLRRSLPARRLPTHETKAALVPETGVFKKRPPSIEQLKNIIDIQLNMLIQEEAEKTRQLRATQSLPLASLEKKRDNILESSSAQTYNKRRVSKTQNITELPLKQSNPSLISQETNESSPDDSWNVNSNKYPQGIVAWPNKITAEDLANELLWLRIDQNYLMAEKNKIRERELAESIASSSEEYLRQVGDWSPAESSDTTKSGSRRTSPQVYQRSLSSTTLEPPVRTLHSLPPVRRDPRDQRESRDHRDSVPAIRTENSTEPASPPPPRAEGPPAPPVRAARRSPRRLPPDAAPLAALPALPADHLDIKRCASEAAGGEALRRRNSDPAPEPRAPAPDYIGHTGNGLFGIAGHRFRKGTRFAKGDKCVYCHQAIDAFITQGQRCIDCKQLYHTKCIQNKGVITMPCPSPVTVASRGRHKNRKRIMLNKDSPYSLTTDHSKGPVSSNFNLTGTSEFMDRTDKIISDATELQAMQNFITKKIYLMESSENEKQSEVDRVFKHALREFKDNLVATYSVVETRGSALKYKDLIGNFLHVMETVCAREGSTLSITMGVNAFRGFMDEFMSQHETDKARTKRKKDKKRKVDDPIQYKGHTFILSMINIPTECEICKTFFMWPIERSLICQTCKLASHKKCYMKVSTQCRKDSGTPSASIVGAVDAGGREQFGVLKRGKVFGIPLSELPTGEGNIPIVVDRLITTIEMTGLYTEGLYRKSGLSSKVRELRRLLDERPEEGVERLDAYAVHVRASVLKTFFRELPEPLLTFDLYDDFILAAEISDPQERVSSIFTILKKLPKPNYDLVERLIFHLARVALGENHNRMGPNALAIVFAPCILRTHKIQPAQDSLHDIARQTACLEAILIDKISNTRGTLEDIATLDKACETASNRLTIIRARSLAPRQEEQILEGHIHEIEKEKRNLTFNLPTLIRATSDDDLLSTTDHDGEFGSTDDVSTGASSLRSQRLLHRQLSSDDPIMV</sequence>
<dbReference type="GO" id="GO:0005096">
    <property type="term" value="F:GTPase activator activity"/>
    <property type="evidence" value="ECO:0007669"/>
    <property type="project" value="UniProtKB-KW"/>
</dbReference>
<dbReference type="Pfam" id="PF00063">
    <property type="entry name" value="Myosin_head"/>
    <property type="match status" value="2"/>
</dbReference>
<keyword evidence="21" id="KW-1185">Reference proteome</keyword>
<dbReference type="Gene3D" id="1.20.58.530">
    <property type="match status" value="2"/>
</dbReference>
<dbReference type="SUPFAM" id="SSF57889">
    <property type="entry name" value="Cysteine-rich domain"/>
    <property type="match status" value="2"/>
</dbReference>
<dbReference type="PANTHER" id="PTHR46184">
    <property type="entry name" value="UNCONVENTIONAL MYOSIN-IXB-LIKE PROTEIN"/>
    <property type="match status" value="1"/>
</dbReference>
<dbReference type="PROSITE" id="PS00479">
    <property type="entry name" value="ZF_DAG_PE_1"/>
    <property type="match status" value="1"/>
</dbReference>
<dbReference type="GO" id="GO:0016459">
    <property type="term" value="C:myosin complex"/>
    <property type="evidence" value="ECO:0007669"/>
    <property type="project" value="UniProtKB-KW"/>
</dbReference>
<dbReference type="PROSITE" id="PS50081">
    <property type="entry name" value="ZF_DAG_PE_2"/>
    <property type="match status" value="2"/>
</dbReference>
<dbReference type="SMART" id="SM00314">
    <property type="entry name" value="RA"/>
    <property type="match status" value="1"/>
</dbReference>
<keyword evidence="3" id="KW-0343">GTPase activation</keyword>
<dbReference type="PROSITE" id="PS50238">
    <property type="entry name" value="RHOGAP"/>
    <property type="match status" value="1"/>
</dbReference>
<evidence type="ECO:0000256" key="14">
    <source>
        <dbReference type="ARBA" id="ARBA00023203"/>
    </source>
</evidence>
<keyword evidence="10 15" id="KW-0067">ATP-binding</keyword>
<dbReference type="Gene3D" id="3.10.20.90">
    <property type="entry name" value="Phosphatidylinositol 3-kinase Catalytic Subunit, Chain A, domain 1"/>
    <property type="match status" value="1"/>
</dbReference>
<dbReference type="Pfam" id="PF00612">
    <property type="entry name" value="IQ"/>
    <property type="match status" value="2"/>
</dbReference>
<dbReference type="Gene3D" id="1.10.555.10">
    <property type="entry name" value="Rho GTPase activation protein"/>
    <property type="match status" value="1"/>
</dbReference>
<dbReference type="SUPFAM" id="SSF52540">
    <property type="entry name" value="P-loop containing nucleoside triphosphate hydrolases"/>
    <property type="match status" value="1"/>
</dbReference>
<evidence type="ECO:0000256" key="10">
    <source>
        <dbReference type="ARBA" id="ARBA00022840"/>
    </source>
</evidence>
<dbReference type="FunFam" id="3.40.850.10:FF:000008">
    <property type="entry name" value="Putative unconventional myosin-IXa"/>
    <property type="match status" value="1"/>
</dbReference>
<dbReference type="GO" id="GO:0000146">
    <property type="term" value="F:microfilament motor activity"/>
    <property type="evidence" value="ECO:0007669"/>
    <property type="project" value="InterPro"/>
</dbReference>
<accession>A0A8B8IAT0</accession>
<dbReference type="GO" id="GO:0009653">
    <property type="term" value="P:anatomical structure morphogenesis"/>
    <property type="evidence" value="ECO:0007669"/>
    <property type="project" value="UniProtKB-ARBA"/>
</dbReference>
<feature type="compositionally biased region" description="Polar residues" evidence="16">
    <location>
        <begin position="1212"/>
        <end position="1239"/>
    </location>
</feature>
<dbReference type="InterPro" id="IPR029071">
    <property type="entry name" value="Ubiquitin-like_domsf"/>
</dbReference>
<dbReference type="InterPro" id="IPR008936">
    <property type="entry name" value="Rho_GTPase_activation_prot"/>
</dbReference>
<comment type="subcellular location">
    <subcellularLocation>
        <location evidence="1">Cytoplasm</location>
    </subcellularLocation>
</comment>
<evidence type="ECO:0000256" key="4">
    <source>
        <dbReference type="ARBA" id="ARBA00022490"/>
    </source>
</evidence>
<evidence type="ECO:0000256" key="7">
    <source>
        <dbReference type="ARBA" id="ARBA00022741"/>
    </source>
</evidence>
<evidence type="ECO:0000259" key="17">
    <source>
        <dbReference type="PROSITE" id="PS50081"/>
    </source>
</evidence>
<dbReference type="Proteomes" id="UP001652626">
    <property type="component" value="Chromosome 14"/>
</dbReference>
<evidence type="ECO:0000259" key="18">
    <source>
        <dbReference type="PROSITE" id="PS50200"/>
    </source>
</evidence>
<dbReference type="Pfam" id="PF00788">
    <property type="entry name" value="RA"/>
    <property type="match status" value="1"/>
</dbReference>
<dbReference type="Gene3D" id="1.20.5.190">
    <property type="match status" value="2"/>
</dbReference>
<dbReference type="PROSITE" id="PS51456">
    <property type="entry name" value="MYOSIN_MOTOR"/>
    <property type="match status" value="1"/>
</dbReference>
<dbReference type="GO" id="GO:0035556">
    <property type="term" value="P:intracellular signal transduction"/>
    <property type="evidence" value="ECO:0007669"/>
    <property type="project" value="InterPro"/>
</dbReference>
<dbReference type="SUPFAM" id="SSF54236">
    <property type="entry name" value="Ubiquitin-like"/>
    <property type="match status" value="1"/>
</dbReference>
<feature type="compositionally biased region" description="Polar residues" evidence="16">
    <location>
        <begin position="1112"/>
        <end position="1144"/>
    </location>
</feature>
<dbReference type="PROSITE" id="PS50096">
    <property type="entry name" value="IQ"/>
    <property type="match status" value="2"/>
</dbReference>
<dbReference type="GO" id="GO:0008270">
    <property type="term" value="F:zinc ion binding"/>
    <property type="evidence" value="ECO:0007669"/>
    <property type="project" value="UniProtKB-KW"/>
</dbReference>
<dbReference type="PRINTS" id="PR00193">
    <property type="entry name" value="MYOSINHEAVY"/>
</dbReference>
<dbReference type="CDD" id="cd00029">
    <property type="entry name" value="C1"/>
    <property type="match status" value="1"/>
</dbReference>
<evidence type="ECO:0000256" key="13">
    <source>
        <dbReference type="ARBA" id="ARBA00023175"/>
    </source>
</evidence>
<feature type="domain" description="Phorbol-ester/DAG-type" evidence="17">
    <location>
        <begin position="1610"/>
        <end position="1660"/>
    </location>
</feature>
<feature type="domain" description="Phorbol-ester/DAG-type" evidence="17">
    <location>
        <begin position="1370"/>
        <end position="1424"/>
    </location>
</feature>
<feature type="domain" description="Rho-GAP" evidence="19">
    <location>
        <begin position="1694"/>
        <end position="1884"/>
    </location>
</feature>
<dbReference type="FunFam" id="1.20.58.530:FF:000005">
    <property type="entry name" value="unconventional myosin-IXa isoform X1"/>
    <property type="match status" value="1"/>
</dbReference>
<dbReference type="GeneID" id="113398720"/>
<evidence type="ECO:0000256" key="5">
    <source>
        <dbReference type="ARBA" id="ARBA00022723"/>
    </source>
</evidence>
<feature type="domain" description="Myosin motor" evidence="20">
    <location>
        <begin position="135"/>
        <end position="938"/>
    </location>
</feature>